<dbReference type="Proteomes" id="UP000253314">
    <property type="component" value="Unassembled WGS sequence"/>
</dbReference>
<dbReference type="PANTHER" id="PTHR30302:SF1">
    <property type="entry name" value="HYDROGENASE 2 MATURATION PROTEASE"/>
    <property type="match status" value="1"/>
</dbReference>
<dbReference type="CDD" id="cd00518">
    <property type="entry name" value="H2MP"/>
    <property type="match status" value="1"/>
</dbReference>
<sequence>MDSIIVLGIGNQLMMDDGIGIYIVEKLKKQNKDNRIQYVIGESDIDYCLNVIEKAEFIIIVDAAISGKTPGEITVFPLHALTYQEELGFSSHNLHFLNLICHSNKRYKGIIIGIEPHEVNFHFGLSHLLDKRFSAITKKVNQIINKHVIGR</sequence>
<dbReference type="Pfam" id="PF01750">
    <property type="entry name" value="HycI"/>
    <property type="match status" value="1"/>
</dbReference>
<evidence type="ECO:0000256" key="3">
    <source>
        <dbReference type="ARBA" id="ARBA00022750"/>
    </source>
</evidence>
<dbReference type="AlphaFoldDB" id="A0A366XX50"/>
<dbReference type="GO" id="GO:0008047">
    <property type="term" value="F:enzyme activator activity"/>
    <property type="evidence" value="ECO:0007669"/>
    <property type="project" value="InterPro"/>
</dbReference>
<dbReference type="EMBL" id="QOCW01000002">
    <property type="protein sequence ID" value="RBW70970.1"/>
    <property type="molecule type" value="Genomic_DNA"/>
</dbReference>
<accession>A0A366XX50</accession>
<dbReference type="RefSeq" id="WP_113804448.1">
    <property type="nucleotide sequence ID" value="NZ_QOCW01000002.1"/>
</dbReference>
<dbReference type="SUPFAM" id="SSF53163">
    <property type="entry name" value="HybD-like"/>
    <property type="match status" value="1"/>
</dbReference>
<dbReference type="PANTHER" id="PTHR30302">
    <property type="entry name" value="HYDROGENASE 1 MATURATION PROTEASE"/>
    <property type="match status" value="1"/>
</dbReference>
<evidence type="ECO:0000256" key="1">
    <source>
        <dbReference type="ARBA" id="ARBA00006814"/>
    </source>
</evidence>
<organism evidence="5 6">
    <name type="scientific">Bacillus taeanensis</name>
    <dbReference type="NCBI Taxonomy" id="273032"/>
    <lineage>
        <taxon>Bacteria</taxon>
        <taxon>Bacillati</taxon>
        <taxon>Bacillota</taxon>
        <taxon>Bacilli</taxon>
        <taxon>Bacillales</taxon>
        <taxon>Bacillaceae</taxon>
        <taxon>Bacillus</taxon>
    </lineage>
</organism>
<gene>
    <name evidence="5" type="ORF">DS031_02955</name>
</gene>
<comment type="caution">
    <text evidence="5">The sequence shown here is derived from an EMBL/GenBank/DDBJ whole genome shotgun (WGS) entry which is preliminary data.</text>
</comment>
<protein>
    <submittedName>
        <fullName evidence="5">Hydrogenase maturation protease</fullName>
    </submittedName>
</protein>
<dbReference type="GO" id="GO:0004190">
    <property type="term" value="F:aspartic-type endopeptidase activity"/>
    <property type="evidence" value="ECO:0007669"/>
    <property type="project" value="UniProtKB-KW"/>
</dbReference>
<evidence type="ECO:0000256" key="2">
    <source>
        <dbReference type="ARBA" id="ARBA00022670"/>
    </source>
</evidence>
<dbReference type="Gene3D" id="3.40.50.1450">
    <property type="entry name" value="HybD-like"/>
    <property type="match status" value="1"/>
</dbReference>
<keyword evidence="4" id="KW-0378">Hydrolase</keyword>
<keyword evidence="3" id="KW-0064">Aspartyl protease</keyword>
<comment type="similarity">
    <text evidence="1">Belongs to the peptidase A31 family.</text>
</comment>
<dbReference type="InterPro" id="IPR000671">
    <property type="entry name" value="Peptidase_A31"/>
</dbReference>
<reference evidence="5 6" key="1">
    <citation type="submission" date="2018-07" db="EMBL/GenBank/DDBJ databases">
        <title>Lottiidibacillus patelloidae gen. nov., sp. nov., isolated from the intestinal tract of a marine limpet and the reclassification of B. taeanensis BH030017T, B. algicola KMM 3737T and B. hwajinpoensis SW-72T as genus Lottiidibacillus.</title>
        <authorList>
            <person name="Liu R."/>
            <person name="Huang Z."/>
        </authorList>
    </citation>
    <scope>NUCLEOTIDE SEQUENCE [LARGE SCALE GENOMIC DNA]</scope>
    <source>
        <strain evidence="5 6">BH030017</strain>
    </source>
</reference>
<name>A0A366XX50_9BACI</name>
<proteinExistence type="inferred from homology"/>
<dbReference type="GO" id="GO:0016485">
    <property type="term" value="P:protein processing"/>
    <property type="evidence" value="ECO:0007669"/>
    <property type="project" value="TreeGrafter"/>
</dbReference>
<evidence type="ECO:0000313" key="6">
    <source>
        <dbReference type="Proteomes" id="UP000253314"/>
    </source>
</evidence>
<dbReference type="InterPro" id="IPR023430">
    <property type="entry name" value="Pept_HybD-like_dom_sf"/>
</dbReference>
<evidence type="ECO:0000313" key="5">
    <source>
        <dbReference type="EMBL" id="RBW70970.1"/>
    </source>
</evidence>
<dbReference type="OrthoDB" id="9794619at2"/>
<keyword evidence="2 5" id="KW-0645">Protease</keyword>
<keyword evidence="6" id="KW-1185">Reference proteome</keyword>
<dbReference type="NCBIfam" id="TIGR00072">
    <property type="entry name" value="hydrog_prot"/>
    <property type="match status" value="1"/>
</dbReference>
<dbReference type="PRINTS" id="PR00446">
    <property type="entry name" value="HYDRGNUPTAKE"/>
</dbReference>
<evidence type="ECO:0000256" key="4">
    <source>
        <dbReference type="ARBA" id="ARBA00022801"/>
    </source>
</evidence>